<gene>
    <name evidence="3" type="ORF">G3M78_11830</name>
</gene>
<evidence type="ECO:0000313" key="4">
    <source>
        <dbReference type="Proteomes" id="UP000594464"/>
    </source>
</evidence>
<dbReference type="InterPro" id="IPR001623">
    <property type="entry name" value="DnaJ_domain"/>
</dbReference>
<dbReference type="Pfam" id="PF02493">
    <property type="entry name" value="MORN"/>
    <property type="match status" value="4"/>
</dbReference>
<dbReference type="Gene3D" id="2.20.110.10">
    <property type="entry name" value="Histone H3 K4-specific methyltransferase SET7/9 N-terminal domain"/>
    <property type="match status" value="2"/>
</dbReference>
<dbReference type="PANTHER" id="PTHR23084">
    <property type="entry name" value="PHOSPHATIDYLINOSITOL-4-PHOSPHATE 5-KINASE RELATED"/>
    <property type="match status" value="1"/>
</dbReference>
<evidence type="ECO:0000259" key="2">
    <source>
        <dbReference type="PROSITE" id="PS50076"/>
    </source>
</evidence>
<dbReference type="Proteomes" id="UP000594464">
    <property type="component" value="Chromosome"/>
</dbReference>
<dbReference type="SMART" id="SM00271">
    <property type="entry name" value="DnaJ"/>
    <property type="match status" value="1"/>
</dbReference>
<organism evidence="3 4">
    <name type="scientific">Candidatus Nitrohelix vancouverensis</name>
    <dbReference type="NCBI Taxonomy" id="2705534"/>
    <lineage>
        <taxon>Bacteria</taxon>
        <taxon>Pseudomonadati</taxon>
        <taxon>Nitrospinota/Tectimicrobiota group</taxon>
        <taxon>Nitrospinota</taxon>
        <taxon>Nitrospinia</taxon>
        <taxon>Nitrospinales</taxon>
        <taxon>Nitrospinaceae</taxon>
        <taxon>Candidatus Nitrohelix</taxon>
    </lineage>
</organism>
<proteinExistence type="predicted"/>
<dbReference type="SUPFAM" id="SSF46565">
    <property type="entry name" value="Chaperone J-domain"/>
    <property type="match status" value="1"/>
</dbReference>
<sequence>MYKDYEILQLKPGSSLDSIKKSYRKLVKKWHPDLYPASQKQAQEKAHRMFLQISESYTRLIKHHSEAQRSSYGGSGKGSSPYDYYPQDIYEEDRQPTQTIEMVDKKWPDGTRYEGMALNGQFHGRGIYTYPNGDVYTGEFRFGKMQGQGQFKFINGNKYIGSVEENQMHGSGKMLFVNGDRYMGHFAHNQYHGEGILATQQGVQAGQWDQGRFMG</sequence>
<evidence type="ECO:0000313" key="3">
    <source>
        <dbReference type="EMBL" id="QPJ66045.1"/>
    </source>
</evidence>
<dbReference type="PANTHER" id="PTHR23084:SF179">
    <property type="entry name" value="OS10G0565000 PROTEIN"/>
    <property type="match status" value="1"/>
</dbReference>
<dbReference type="InterPro" id="IPR036869">
    <property type="entry name" value="J_dom_sf"/>
</dbReference>
<dbReference type="Pfam" id="PF00226">
    <property type="entry name" value="DnaJ"/>
    <property type="match status" value="1"/>
</dbReference>
<keyword evidence="1" id="KW-0677">Repeat</keyword>
<accession>A0A7T0G444</accession>
<evidence type="ECO:0000256" key="1">
    <source>
        <dbReference type="ARBA" id="ARBA00022737"/>
    </source>
</evidence>
<dbReference type="PRINTS" id="PR00625">
    <property type="entry name" value="JDOMAIN"/>
</dbReference>
<dbReference type="EMBL" id="CP048620">
    <property type="protein sequence ID" value="QPJ66045.1"/>
    <property type="molecule type" value="Genomic_DNA"/>
</dbReference>
<dbReference type="AlphaFoldDB" id="A0A7T0G444"/>
<dbReference type="SMART" id="SM00698">
    <property type="entry name" value="MORN"/>
    <property type="match status" value="4"/>
</dbReference>
<dbReference type="KEGG" id="nva:G3M78_11830"/>
<dbReference type="InterPro" id="IPR003409">
    <property type="entry name" value="MORN"/>
</dbReference>
<feature type="domain" description="J" evidence="2">
    <location>
        <begin position="3"/>
        <end position="76"/>
    </location>
</feature>
<dbReference type="CDD" id="cd06257">
    <property type="entry name" value="DnaJ"/>
    <property type="match status" value="1"/>
</dbReference>
<dbReference type="Gene3D" id="1.10.287.110">
    <property type="entry name" value="DnaJ domain"/>
    <property type="match status" value="1"/>
</dbReference>
<name>A0A7T0G444_9BACT</name>
<dbReference type="PROSITE" id="PS50076">
    <property type="entry name" value="DNAJ_2"/>
    <property type="match status" value="1"/>
</dbReference>
<dbReference type="SUPFAM" id="SSF82185">
    <property type="entry name" value="Histone H3 K4-specific methyltransferase SET7/9 N-terminal domain"/>
    <property type="match status" value="1"/>
</dbReference>
<protein>
    <submittedName>
        <fullName evidence="3">DnaJ domain-containing protein</fullName>
    </submittedName>
</protein>
<reference evidence="4" key="1">
    <citation type="submission" date="2020-02" db="EMBL/GenBank/DDBJ databases">
        <title>Genomic and physiological characterization of two novel Nitrospinaceae genera.</title>
        <authorList>
            <person name="Mueller A.J."/>
            <person name="Jung M.-Y."/>
            <person name="Strachan C.R."/>
            <person name="Herbold C.W."/>
            <person name="Kirkegaard R.H."/>
            <person name="Daims H."/>
        </authorList>
    </citation>
    <scope>NUCLEOTIDE SEQUENCE [LARGE SCALE GENOMIC DNA]</scope>
</reference>